<dbReference type="InterPro" id="IPR035897">
    <property type="entry name" value="Toll_tir_struct_dom_sf"/>
</dbReference>
<dbReference type="GO" id="GO:0045087">
    <property type="term" value="P:innate immune response"/>
    <property type="evidence" value="ECO:0007669"/>
    <property type="project" value="TreeGrafter"/>
</dbReference>
<name>A0A210QVA3_MIZYE</name>
<dbReference type="SUPFAM" id="SSF52200">
    <property type="entry name" value="Toll/Interleukin receptor TIR domain"/>
    <property type="match status" value="2"/>
</dbReference>
<dbReference type="AlphaFoldDB" id="A0A210QVA3"/>
<dbReference type="PANTHER" id="PTHR34339:SF1">
    <property type="entry name" value="STIMULATOR OF INTERFERON GENES PROTEIN"/>
    <property type="match status" value="1"/>
</dbReference>
<dbReference type="Pfam" id="PF13676">
    <property type="entry name" value="TIR_2"/>
    <property type="match status" value="1"/>
</dbReference>
<dbReference type="InterPro" id="IPR000157">
    <property type="entry name" value="TIR_dom"/>
</dbReference>
<dbReference type="GO" id="GO:0061709">
    <property type="term" value="P:reticulophagy"/>
    <property type="evidence" value="ECO:0007669"/>
    <property type="project" value="TreeGrafter"/>
</dbReference>
<dbReference type="GO" id="GO:0005789">
    <property type="term" value="C:endoplasmic reticulum membrane"/>
    <property type="evidence" value="ECO:0007669"/>
    <property type="project" value="TreeGrafter"/>
</dbReference>
<dbReference type="Gene3D" id="1.20.5.5200">
    <property type="match status" value="2"/>
</dbReference>
<dbReference type="EMBL" id="NEDP02001714">
    <property type="protein sequence ID" value="OWF52650.1"/>
    <property type="molecule type" value="Genomic_DNA"/>
</dbReference>
<dbReference type="GO" id="GO:0007165">
    <property type="term" value="P:signal transduction"/>
    <property type="evidence" value="ECO:0007669"/>
    <property type="project" value="InterPro"/>
</dbReference>
<organism evidence="2 3">
    <name type="scientific">Mizuhopecten yessoensis</name>
    <name type="common">Japanese scallop</name>
    <name type="synonym">Patinopecten yessoensis</name>
    <dbReference type="NCBI Taxonomy" id="6573"/>
    <lineage>
        <taxon>Eukaryota</taxon>
        <taxon>Metazoa</taxon>
        <taxon>Spiralia</taxon>
        <taxon>Lophotrochozoa</taxon>
        <taxon>Mollusca</taxon>
        <taxon>Bivalvia</taxon>
        <taxon>Autobranchia</taxon>
        <taxon>Pteriomorphia</taxon>
        <taxon>Pectinida</taxon>
        <taxon>Pectinoidea</taxon>
        <taxon>Pectinidae</taxon>
        <taxon>Mizuhopecten</taxon>
    </lineage>
</organism>
<dbReference type="InterPro" id="IPR029158">
    <property type="entry name" value="STING"/>
</dbReference>
<dbReference type="Proteomes" id="UP000242188">
    <property type="component" value="Unassembled WGS sequence"/>
</dbReference>
<proteinExistence type="predicted"/>
<gene>
    <name evidence="2" type="ORF">KP79_PYT20895</name>
</gene>
<evidence type="ECO:0000313" key="3">
    <source>
        <dbReference type="Proteomes" id="UP000242188"/>
    </source>
</evidence>
<dbReference type="GO" id="GO:0005776">
    <property type="term" value="C:autophagosome"/>
    <property type="evidence" value="ECO:0007669"/>
    <property type="project" value="TreeGrafter"/>
</dbReference>
<accession>A0A210QVA3</accession>
<dbReference type="GO" id="GO:0032481">
    <property type="term" value="P:positive regulation of type I interferon production"/>
    <property type="evidence" value="ECO:0007669"/>
    <property type="project" value="InterPro"/>
</dbReference>
<dbReference type="PANTHER" id="PTHR34339">
    <property type="entry name" value="STIMULATOR OF INTERFERON GENES PROTEIN"/>
    <property type="match status" value="1"/>
</dbReference>
<dbReference type="InterPro" id="IPR055432">
    <property type="entry name" value="STING_LBD"/>
</dbReference>
<dbReference type="PROSITE" id="PS50104">
    <property type="entry name" value="TIR"/>
    <property type="match status" value="1"/>
</dbReference>
<protein>
    <submittedName>
        <fullName evidence="2">Endoplasmic reticulum interferon stimulator</fullName>
    </submittedName>
</protein>
<dbReference type="Gene3D" id="3.40.50.10140">
    <property type="entry name" value="Toll/interleukin-1 receptor homology (TIR) domain"/>
    <property type="match status" value="2"/>
</dbReference>
<sequence length="724" mass="83056">MSQQGSVDLDQTEVKDLYLTYYEEDDLRIKKTILPFLDKSGISYNVPGDEGESGLDVEIMHRNLIRCRKTLLILSQKGLDKYVFSLQMLLSLEKSVERNQMSLIILLIDELLEDKIPRIPLLQHACHIVLDNNLHERCMTQLCTMVKAETTLNELLPAGNFATGMAWSHFQGYLKIILPELATHVTRSKWFQAFPGHMPVCLFMLLPTSAHGPPSISDLDPNIQYVGTLHIPVAGREFTPAVYKITEKIGDQKTDYYCCAEYPSALCALGIMDRQRLCDFRPRERMLEVERFHYKLQEIINHDKNRACNDLAKSLIYNDEEKGEQALPSYHLLRAIKEEVKNKLACHQSAIYKDADFKTDACLLYSSDDKKTAFKIRDHLQQQNFKVTVARPGVQGDPIIEVQERVLEARWVVMVVSQNTLRSVDWLGTFLSETLSLSSDNKALRVLPVLLDVCGTSIPHFIRWVTYIDKRQEENYLERISEAVAGRCVTLQSSIPIGDVAFGLAWAFHVNYLRHVLPDLKERIEKSLKSKELKVVMSQEPYKQTHVSSTLYQIIPRSCCCTSTLTEKKRVGISEQEKDNVARIKGPFTVHPIRKDIAGTIGRVFPCKMYKIESERSDYYFCGEFVTPVKTLKEMNQSMIAGLSNQQMYSQSQQFKTQLEAILKSQATLPAYRDKCRVIEYDDKQEELSDVMMNAINAELRQGSDRVKRYWDFVATEQQGRKTD</sequence>
<dbReference type="STRING" id="6573.A0A210QVA3"/>
<dbReference type="GO" id="GO:0002218">
    <property type="term" value="P:activation of innate immune response"/>
    <property type="evidence" value="ECO:0007669"/>
    <property type="project" value="InterPro"/>
</dbReference>
<dbReference type="OrthoDB" id="6062466at2759"/>
<feature type="domain" description="TIR" evidence="1">
    <location>
        <begin position="357"/>
        <end position="484"/>
    </location>
</feature>
<dbReference type="GO" id="GO:0061507">
    <property type="term" value="F:2',3'-cyclic GMP-AMP binding"/>
    <property type="evidence" value="ECO:0007669"/>
    <property type="project" value="TreeGrafter"/>
</dbReference>
<reference evidence="2 3" key="1">
    <citation type="journal article" date="2017" name="Nat. Ecol. Evol.">
        <title>Scallop genome provides insights into evolution of bilaterian karyotype and development.</title>
        <authorList>
            <person name="Wang S."/>
            <person name="Zhang J."/>
            <person name="Jiao W."/>
            <person name="Li J."/>
            <person name="Xun X."/>
            <person name="Sun Y."/>
            <person name="Guo X."/>
            <person name="Huan P."/>
            <person name="Dong B."/>
            <person name="Zhang L."/>
            <person name="Hu X."/>
            <person name="Sun X."/>
            <person name="Wang J."/>
            <person name="Zhao C."/>
            <person name="Wang Y."/>
            <person name="Wang D."/>
            <person name="Huang X."/>
            <person name="Wang R."/>
            <person name="Lv J."/>
            <person name="Li Y."/>
            <person name="Zhang Z."/>
            <person name="Liu B."/>
            <person name="Lu W."/>
            <person name="Hui Y."/>
            <person name="Liang J."/>
            <person name="Zhou Z."/>
            <person name="Hou R."/>
            <person name="Li X."/>
            <person name="Liu Y."/>
            <person name="Li H."/>
            <person name="Ning X."/>
            <person name="Lin Y."/>
            <person name="Zhao L."/>
            <person name="Xing Q."/>
            <person name="Dou J."/>
            <person name="Li Y."/>
            <person name="Mao J."/>
            <person name="Guo H."/>
            <person name="Dou H."/>
            <person name="Li T."/>
            <person name="Mu C."/>
            <person name="Jiang W."/>
            <person name="Fu Q."/>
            <person name="Fu X."/>
            <person name="Miao Y."/>
            <person name="Liu J."/>
            <person name="Yu Q."/>
            <person name="Li R."/>
            <person name="Liao H."/>
            <person name="Li X."/>
            <person name="Kong Y."/>
            <person name="Jiang Z."/>
            <person name="Chourrout D."/>
            <person name="Li R."/>
            <person name="Bao Z."/>
        </authorList>
    </citation>
    <scope>NUCLEOTIDE SEQUENCE [LARGE SCALE GENOMIC DNA]</scope>
    <source>
        <strain evidence="2 3">PY_sf001</strain>
    </source>
</reference>
<evidence type="ECO:0000259" key="1">
    <source>
        <dbReference type="PROSITE" id="PS50104"/>
    </source>
</evidence>
<dbReference type="GO" id="GO:0000045">
    <property type="term" value="P:autophagosome assembly"/>
    <property type="evidence" value="ECO:0007669"/>
    <property type="project" value="TreeGrafter"/>
</dbReference>
<dbReference type="GO" id="GO:0016239">
    <property type="term" value="P:positive regulation of macroautophagy"/>
    <property type="evidence" value="ECO:0007669"/>
    <property type="project" value="TreeGrafter"/>
</dbReference>
<dbReference type="Gene3D" id="3.40.50.12100">
    <property type="entry name" value="Stimulator of interferon genes protein"/>
    <property type="match status" value="2"/>
</dbReference>
<keyword evidence="3" id="KW-1185">Reference proteome</keyword>
<dbReference type="Pfam" id="PF15009">
    <property type="entry name" value="STING_LBD"/>
    <property type="match status" value="2"/>
</dbReference>
<dbReference type="InterPro" id="IPR038623">
    <property type="entry name" value="STING_C_sf"/>
</dbReference>
<evidence type="ECO:0000313" key="2">
    <source>
        <dbReference type="EMBL" id="OWF52650.1"/>
    </source>
</evidence>
<dbReference type="GO" id="GO:0035438">
    <property type="term" value="F:cyclic-di-GMP binding"/>
    <property type="evidence" value="ECO:0007669"/>
    <property type="project" value="TreeGrafter"/>
</dbReference>
<comment type="caution">
    <text evidence="2">The sequence shown here is derived from an EMBL/GenBank/DDBJ whole genome shotgun (WGS) entry which is preliminary data.</text>
</comment>